<evidence type="ECO:0000256" key="4">
    <source>
        <dbReference type="ARBA" id="ARBA00023306"/>
    </source>
</evidence>
<evidence type="ECO:0000256" key="1">
    <source>
        <dbReference type="ARBA" id="ARBA00008742"/>
    </source>
</evidence>
<protein>
    <recommendedName>
        <fullName evidence="10">Cyclin N-terminal domain-containing protein</fullName>
    </recommendedName>
</protein>
<dbReference type="EMBL" id="JAPZBO010000008">
    <property type="protein sequence ID" value="KAJ5307768.1"/>
    <property type="molecule type" value="Genomic_DNA"/>
</dbReference>
<comment type="caution">
    <text evidence="8">The sequence shown here is derived from an EMBL/GenBank/DDBJ whole genome shotgun (WGS) entry which is preliminary data.</text>
</comment>
<dbReference type="PANTHER" id="PTHR10177">
    <property type="entry name" value="CYCLINS"/>
    <property type="match status" value="1"/>
</dbReference>
<dbReference type="CDD" id="cd20559">
    <property type="entry name" value="CYCLIN_ScCLN_like"/>
    <property type="match status" value="1"/>
</dbReference>
<feature type="domain" description="Cyclin-like" evidence="6">
    <location>
        <begin position="195"/>
        <end position="275"/>
    </location>
</feature>
<dbReference type="CDD" id="cd20537">
    <property type="entry name" value="CYCLIN_CCNO-like_rpt2"/>
    <property type="match status" value="1"/>
</dbReference>
<gene>
    <name evidence="8" type="ORF">N7476_008424</name>
</gene>
<dbReference type="Proteomes" id="UP001147746">
    <property type="component" value="Unassembled WGS sequence"/>
</dbReference>
<proteinExistence type="inferred from homology"/>
<dbReference type="InterPro" id="IPR006671">
    <property type="entry name" value="Cyclin_N"/>
</dbReference>
<keyword evidence="2" id="KW-0132">Cell division</keyword>
<dbReference type="GO" id="GO:0016538">
    <property type="term" value="F:cyclin-dependent protein serine/threonine kinase regulator activity"/>
    <property type="evidence" value="ECO:0007669"/>
    <property type="project" value="UniProtKB-ARBA"/>
</dbReference>
<sequence length="429" mass="48999">MDYIRPRSGFQPCETFFVEDDYRVRAEKQAKQEHEKLVARERQYAIADQLSRLTSEELRDDVLSHMLEIDGQTLPDVESIDIQTEIQWFMRPYLLDFLIEAHTAFQLLPSTLFLAINLLDRYCSKRVVYKRHYQLVGCAALLIAAKYNDKKDRVPTVKELKSMCCSLYDDDMFIQMEWHVLQTLGWTIGHPTVDSFLQIAVLDEVYDPEVEHMALYVLEIALFHRDFVSKSSSELARAALALSRCILNRPQPRHTDWAAQYDSTTLVGLSQQLHQPSTVVARKYASAHYSRVSKVLEHFLNRQASLSNYARCTPPVETPVESKPYNGEMGLATPQKSSQLTAVPHGYLTPPITPENVGYAQAQMGNHELSRDVPSVPGCSPSPAPEVEMQYMATDAYQQQEAIYMSQQQQLQQFPHPQMALDPTYASVM</sequence>
<dbReference type="FunFam" id="1.10.472.10:FF:000010">
    <property type="entry name" value="G1/S-specific cyclin Cln1"/>
    <property type="match status" value="1"/>
</dbReference>
<dbReference type="AlphaFoldDB" id="A0A9W9GZV0"/>
<feature type="domain" description="Cyclin-like" evidence="6">
    <location>
        <begin position="96"/>
        <end position="182"/>
    </location>
</feature>
<keyword evidence="9" id="KW-1185">Reference proteome</keyword>
<evidence type="ECO:0000259" key="6">
    <source>
        <dbReference type="SMART" id="SM00385"/>
    </source>
</evidence>
<dbReference type="InterPro" id="IPR036915">
    <property type="entry name" value="Cyclin-like_sf"/>
</dbReference>
<dbReference type="InterPro" id="IPR004367">
    <property type="entry name" value="Cyclin_C-dom"/>
</dbReference>
<dbReference type="GO" id="GO:0051301">
    <property type="term" value="P:cell division"/>
    <property type="evidence" value="ECO:0007669"/>
    <property type="project" value="UniProtKB-KW"/>
</dbReference>
<dbReference type="PROSITE" id="PS00292">
    <property type="entry name" value="CYCLINS"/>
    <property type="match status" value="1"/>
</dbReference>
<reference evidence="8" key="1">
    <citation type="submission" date="2022-12" db="EMBL/GenBank/DDBJ databases">
        <authorList>
            <person name="Petersen C."/>
        </authorList>
    </citation>
    <scope>NUCLEOTIDE SEQUENCE</scope>
    <source>
        <strain evidence="8">IBT 21472</strain>
    </source>
</reference>
<feature type="domain" description="Cyclin C-terminal" evidence="7">
    <location>
        <begin position="191"/>
        <end position="298"/>
    </location>
</feature>
<keyword evidence="4" id="KW-0131">Cell cycle</keyword>
<organism evidence="8 9">
    <name type="scientific">Penicillium atrosanguineum</name>
    <dbReference type="NCBI Taxonomy" id="1132637"/>
    <lineage>
        <taxon>Eukaryota</taxon>
        <taxon>Fungi</taxon>
        <taxon>Dikarya</taxon>
        <taxon>Ascomycota</taxon>
        <taxon>Pezizomycotina</taxon>
        <taxon>Eurotiomycetes</taxon>
        <taxon>Eurotiomycetidae</taxon>
        <taxon>Eurotiales</taxon>
        <taxon>Aspergillaceae</taxon>
        <taxon>Penicillium</taxon>
    </lineage>
</organism>
<dbReference type="SUPFAM" id="SSF47954">
    <property type="entry name" value="Cyclin-like"/>
    <property type="match status" value="2"/>
</dbReference>
<dbReference type="FunFam" id="1.10.472.10:FF:000065">
    <property type="entry name" value="G1/S-specific cyclin Cln1"/>
    <property type="match status" value="1"/>
</dbReference>
<comment type="similarity">
    <text evidence="1 5">Belongs to the cyclin family.</text>
</comment>
<evidence type="ECO:0008006" key="10">
    <source>
        <dbReference type="Google" id="ProtNLM"/>
    </source>
</evidence>
<dbReference type="SMART" id="SM01332">
    <property type="entry name" value="Cyclin_C"/>
    <property type="match status" value="1"/>
</dbReference>
<dbReference type="SMART" id="SM00385">
    <property type="entry name" value="CYCLIN"/>
    <property type="match status" value="2"/>
</dbReference>
<evidence type="ECO:0000313" key="8">
    <source>
        <dbReference type="EMBL" id="KAJ5307768.1"/>
    </source>
</evidence>
<dbReference type="InterPro" id="IPR013763">
    <property type="entry name" value="Cyclin-like_dom"/>
</dbReference>
<dbReference type="InterPro" id="IPR039361">
    <property type="entry name" value="Cyclin"/>
</dbReference>
<dbReference type="Pfam" id="PF00134">
    <property type="entry name" value="Cyclin_N"/>
    <property type="match status" value="1"/>
</dbReference>
<dbReference type="InterPro" id="IPR048258">
    <property type="entry name" value="Cyclins_cyclin-box"/>
</dbReference>
<dbReference type="GO" id="GO:0044843">
    <property type="term" value="P:cell cycle G1/S phase transition"/>
    <property type="evidence" value="ECO:0007669"/>
    <property type="project" value="UniProtKB-ARBA"/>
</dbReference>
<evidence type="ECO:0000256" key="5">
    <source>
        <dbReference type="RuleBase" id="RU000383"/>
    </source>
</evidence>
<evidence type="ECO:0000259" key="7">
    <source>
        <dbReference type="SMART" id="SM01332"/>
    </source>
</evidence>
<dbReference type="OrthoDB" id="5590282at2759"/>
<evidence type="ECO:0000313" key="9">
    <source>
        <dbReference type="Proteomes" id="UP001147746"/>
    </source>
</evidence>
<name>A0A9W9GZV0_9EURO</name>
<dbReference type="Gene3D" id="1.10.472.10">
    <property type="entry name" value="Cyclin-like"/>
    <property type="match status" value="2"/>
</dbReference>
<dbReference type="GO" id="GO:0051726">
    <property type="term" value="P:regulation of cell cycle"/>
    <property type="evidence" value="ECO:0007669"/>
    <property type="project" value="UniProtKB-ARBA"/>
</dbReference>
<accession>A0A9W9GZV0</accession>
<dbReference type="Pfam" id="PF02984">
    <property type="entry name" value="Cyclin_C"/>
    <property type="match status" value="1"/>
</dbReference>
<evidence type="ECO:0000256" key="3">
    <source>
        <dbReference type="ARBA" id="ARBA00023127"/>
    </source>
</evidence>
<keyword evidence="3 5" id="KW-0195">Cyclin</keyword>
<evidence type="ECO:0000256" key="2">
    <source>
        <dbReference type="ARBA" id="ARBA00022618"/>
    </source>
</evidence>
<reference evidence="8" key="2">
    <citation type="journal article" date="2023" name="IMA Fungus">
        <title>Comparative genomic study of the Penicillium genus elucidates a diverse pangenome and 15 lateral gene transfer events.</title>
        <authorList>
            <person name="Petersen C."/>
            <person name="Sorensen T."/>
            <person name="Nielsen M.R."/>
            <person name="Sondergaard T.E."/>
            <person name="Sorensen J.L."/>
            <person name="Fitzpatrick D.A."/>
            <person name="Frisvad J.C."/>
            <person name="Nielsen K.L."/>
        </authorList>
    </citation>
    <scope>NUCLEOTIDE SEQUENCE</scope>
    <source>
        <strain evidence="8">IBT 21472</strain>
    </source>
</reference>